<dbReference type="Proteomes" id="UP000308365">
    <property type="component" value="Unassembled WGS sequence"/>
</dbReference>
<proteinExistence type="predicted"/>
<evidence type="ECO:0000256" key="1">
    <source>
        <dbReference type="SAM" id="MobiDB-lite"/>
    </source>
</evidence>
<gene>
    <name evidence="2" type="ORF">EI555_013516</name>
</gene>
<dbReference type="PANTHER" id="PTHR38820:SF1">
    <property type="entry name" value="ANNEXIN-2 RECEPTOR"/>
    <property type="match status" value="1"/>
</dbReference>
<dbReference type="AlphaFoldDB" id="A0A4U1F4H6"/>
<dbReference type="InterPro" id="IPR031449">
    <property type="entry name" value="ANXA2R"/>
</dbReference>
<evidence type="ECO:0000313" key="2">
    <source>
        <dbReference type="EMBL" id="TKC44173.1"/>
    </source>
</evidence>
<sequence>MEPNFSRCMREAWDSAEESQEPEMLQILSLADPEEWQLPFYPTLGQLSGDDEDFNGEQLSTACGRLHPHCPKHRPRAQSTCRLGAGPPALDKTPTTRQEPQSPSGGPTDCSRLAWPLEAAPMPEPGVRMNGFSPGELCWLFCCPPCPSRIAAKLAFLRPEPTYTVLAPEQRGPSRRSSLARAA</sequence>
<feature type="compositionally biased region" description="Polar residues" evidence="1">
    <location>
        <begin position="93"/>
        <end position="105"/>
    </location>
</feature>
<dbReference type="PANTHER" id="PTHR38820">
    <property type="entry name" value="ANNEXIN-2 RECEPTOR"/>
    <property type="match status" value="1"/>
</dbReference>
<dbReference type="GO" id="GO:0038023">
    <property type="term" value="F:signaling receptor activity"/>
    <property type="evidence" value="ECO:0007669"/>
    <property type="project" value="InterPro"/>
</dbReference>
<evidence type="ECO:0008006" key="4">
    <source>
        <dbReference type="Google" id="ProtNLM"/>
    </source>
</evidence>
<dbReference type="EMBL" id="RWIC01000413">
    <property type="protein sequence ID" value="TKC44173.1"/>
    <property type="molecule type" value="Genomic_DNA"/>
</dbReference>
<feature type="region of interest" description="Disordered" evidence="1">
    <location>
        <begin position="76"/>
        <end position="113"/>
    </location>
</feature>
<comment type="caution">
    <text evidence="2">The sequence shown here is derived from an EMBL/GenBank/DDBJ whole genome shotgun (WGS) entry which is preliminary data.</text>
</comment>
<organism evidence="2 3">
    <name type="scientific">Monodon monoceros</name>
    <name type="common">Narwhal</name>
    <name type="synonym">Ceratodon monodon</name>
    <dbReference type="NCBI Taxonomy" id="40151"/>
    <lineage>
        <taxon>Eukaryota</taxon>
        <taxon>Metazoa</taxon>
        <taxon>Chordata</taxon>
        <taxon>Craniata</taxon>
        <taxon>Vertebrata</taxon>
        <taxon>Euteleostomi</taxon>
        <taxon>Mammalia</taxon>
        <taxon>Eutheria</taxon>
        <taxon>Laurasiatheria</taxon>
        <taxon>Artiodactyla</taxon>
        <taxon>Whippomorpha</taxon>
        <taxon>Cetacea</taxon>
        <taxon>Odontoceti</taxon>
        <taxon>Monodontidae</taxon>
        <taxon>Monodon</taxon>
    </lineage>
</organism>
<protein>
    <recommendedName>
        <fullName evidence="4">Annexin-2 receptor</fullName>
    </recommendedName>
</protein>
<evidence type="ECO:0000313" key="3">
    <source>
        <dbReference type="Proteomes" id="UP000308365"/>
    </source>
</evidence>
<feature type="region of interest" description="Disordered" evidence="1">
    <location>
        <begin position="1"/>
        <end position="21"/>
    </location>
</feature>
<accession>A0A4U1F4H6</accession>
<name>A0A4U1F4H6_MONMO</name>
<dbReference type="Pfam" id="PF15721">
    <property type="entry name" value="ANXA2R"/>
    <property type="match status" value="1"/>
</dbReference>
<reference evidence="3" key="1">
    <citation type="journal article" date="2019" name="IScience">
        <title>Narwhal Genome Reveals Long-Term Low Genetic Diversity despite Current Large Abundance Size.</title>
        <authorList>
            <person name="Westbury M.V."/>
            <person name="Petersen B."/>
            <person name="Garde E."/>
            <person name="Heide-Jorgensen M.P."/>
            <person name="Lorenzen E.D."/>
        </authorList>
    </citation>
    <scope>NUCLEOTIDE SEQUENCE [LARGE SCALE GENOMIC DNA]</scope>
</reference>